<evidence type="ECO:0000256" key="1">
    <source>
        <dbReference type="SAM" id="MobiDB-lite"/>
    </source>
</evidence>
<dbReference type="RefSeq" id="WP_249700325.1">
    <property type="nucleotide sequence ID" value="NZ_JAMFLX010000019.1"/>
</dbReference>
<dbReference type="EMBL" id="JAMFLX010000019">
    <property type="protein sequence ID" value="MCL6271001.1"/>
    <property type="molecule type" value="Genomic_DNA"/>
</dbReference>
<feature type="compositionally biased region" description="Low complexity" evidence="1">
    <location>
        <begin position="66"/>
        <end position="82"/>
    </location>
</feature>
<feature type="compositionally biased region" description="Acidic residues" evidence="1">
    <location>
        <begin position="221"/>
        <end position="231"/>
    </location>
</feature>
<dbReference type="SUPFAM" id="SSF103515">
    <property type="entry name" value="Autotransporter"/>
    <property type="match status" value="1"/>
</dbReference>
<feature type="compositionally biased region" description="Acidic residues" evidence="1">
    <location>
        <begin position="264"/>
        <end position="277"/>
    </location>
</feature>
<evidence type="ECO:0000313" key="4">
    <source>
        <dbReference type="Proteomes" id="UP001203338"/>
    </source>
</evidence>
<feature type="region of interest" description="Disordered" evidence="1">
    <location>
        <begin position="1"/>
        <end position="24"/>
    </location>
</feature>
<dbReference type="InterPro" id="IPR005546">
    <property type="entry name" value="Autotransporte_beta"/>
</dbReference>
<dbReference type="Gene3D" id="2.40.128.130">
    <property type="entry name" value="Autotransporter beta-domain"/>
    <property type="match status" value="1"/>
</dbReference>
<dbReference type="InterPro" id="IPR036709">
    <property type="entry name" value="Autotransporte_beta_dom_sf"/>
</dbReference>
<dbReference type="SMART" id="SM00869">
    <property type="entry name" value="Autotransporter"/>
    <property type="match status" value="1"/>
</dbReference>
<dbReference type="PROSITE" id="PS51208">
    <property type="entry name" value="AUTOTRANSPORTER"/>
    <property type="match status" value="1"/>
</dbReference>
<name>A0ABT0PJ24_9GAMM</name>
<dbReference type="Proteomes" id="UP001203338">
    <property type="component" value="Unassembled WGS sequence"/>
</dbReference>
<feature type="compositionally biased region" description="Polar residues" evidence="1">
    <location>
        <begin position="158"/>
        <end position="180"/>
    </location>
</feature>
<evidence type="ECO:0000259" key="2">
    <source>
        <dbReference type="PROSITE" id="PS51208"/>
    </source>
</evidence>
<feature type="compositionally biased region" description="Polar residues" evidence="1">
    <location>
        <begin position="241"/>
        <end position="252"/>
    </location>
</feature>
<comment type="caution">
    <text evidence="3">The sequence shown here is derived from an EMBL/GenBank/DDBJ whole genome shotgun (WGS) entry which is preliminary data.</text>
</comment>
<sequence>TVTTQDTVKTDTSTDAIQTTPEADSQKFAQEFVQAKTDDEREAIKRRYQLDKTYPAKKPVVASNKVETVTTQDTVKTDTSTDAIQATPEADSQKFAQEFALAKTDDEREAVKHKYQLDKTYPVKDSVVTPSAGHFASGEGRKSSSEARGFGRRKNNADGATNSQQSQSAATEATPESGSMQFAKEFAQATNDAEREAVKKKYQLDETYPTEKPVARNQQVDAEESGSEDGDTPPGHHTSKNGKNSDSSQRNAWNRKGNGKTENENEEEVESESESENPETGSGHKNSEGSRNRKAQSEALIASKPEPEFDREMVAAMVATPVEIRNNATMQLFSGHHQMISGFRNGSKARGAAIAREDMDEVKRSVNGGMNLHVGGIYSYMRANGSRSNVDLSNGLPGYKGKGFGFEAGVFHVVDTELLAGLMLSGQHNHASFKKSGGSVDIDTVRLGPFMSWKRGNFHIDAALTVGHSQVSAKGHDKISGEKYKGENGITDWAGWIGTGYDIHLDNFVPGLTVTPMAEFLYIDSRISGLNLKNQDKTRVKVKGGSRHDRIDRYGLMMSYVAPGSNGDLEFHGGAGIQHNHFASHKVNMTHADGTQSVTQNQEKTDRRLNWVSLGMSQKLGQDKKISFDLESTSGKHSRSYGASATFEYKFK</sequence>
<feature type="domain" description="Autotransporter" evidence="2">
    <location>
        <begin position="372"/>
        <end position="651"/>
    </location>
</feature>
<feature type="region of interest" description="Disordered" evidence="1">
    <location>
        <begin position="63"/>
        <end position="92"/>
    </location>
</feature>
<evidence type="ECO:0000313" key="3">
    <source>
        <dbReference type="EMBL" id="MCL6271001.1"/>
    </source>
</evidence>
<reference evidence="3 4" key="1">
    <citation type="submission" date="2022-05" db="EMBL/GenBank/DDBJ databases">
        <authorList>
            <person name="Park J.-S."/>
        </authorList>
    </citation>
    <scope>NUCLEOTIDE SEQUENCE [LARGE SCALE GENOMIC DNA]</scope>
    <source>
        <strain evidence="3 4">2012CJ34-2</strain>
    </source>
</reference>
<feature type="non-terminal residue" evidence="3">
    <location>
        <position position="1"/>
    </location>
</feature>
<keyword evidence="4" id="KW-1185">Reference proteome</keyword>
<organism evidence="3 4">
    <name type="scientific">Parendozoicomonas callyspongiae</name>
    <dbReference type="NCBI Taxonomy" id="2942213"/>
    <lineage>
        <taxon>Bacteria</taxon>
        <taxon>Pseudomonadati</taxon>
        <taxon>Pseudomonadota</taxon>
        <taxon>Gammaproteobacteria</taxon>
        <taxon>Oceanospirillales</taxon>
        <taxon>Endozoicomonadaceae</taxon>
        <taxon>Parendozoicomonas</taxon>
    </lineage>
</organism>
<feature type="region of interest" description="Disordered" evidence="1">
    <location>
        <begin position="113"/>
        <end position="307"/>
    </location>
</feature>
<proteinExistence type="predicted"/>
<feature type="compositionally biased region" description="Low complexity" evidence="1">
    <location>
        <begin position="1"/>
        <end position="15"/>
    </location>
</feature>
<feature type="compositionally biased region" description="Basic and acidic residues" evidence="1">
    <location>
        <begin position="192"/>
        <end position="204"/>
    </location>
</feature>
<dbReference type="Pfam" id="PF03797">
    <property type="entry name" value="Autotransporter"/>
    <property type="match status" value="1"/>
</dbReference>
<accession>A0ABT0PJ24</accession>
<gene>
    <name evidence="3" type="ORF">M3P05_13805</name>
</gene>
<protein>
    <submittedName>
        <fullName evidence="3">Autotransporter domain-containing protein</fullName>
    </submittedName>
</protein>